<comment type="caution">
    <text evidence="6">The sequence shown here is derived from an EMBL/GenBank/DDBJ whole genome shotgun (WGS) entry which is preliminary data.</text>
</comment>
<dbReference type="RefSeq" id="WP_184263321.1">
    <property type="nucleotide sequence ID" value="NZ_JACIIX010000006.1"/>
</dbReference>
<evidence type="ECO:0000256" key="1">
    <source>
        <dbReference type="ARBA" id="ARBA00009437"/>
    </source>
</evidence>
<gene>
    <name evidence="6" type="ORF">FHS48_001902</name>
</gene>
<dbReference type="Proteomes" id="UP000544872">
    <property type="component" value="Unassembled WGS sequence"/>
</dbReference>
<reference evidence="6 7" key="1">
    <citation type="submission" date="2020-08" db="EMBL/GenBank/DDBJ databases">
        <title>Genomic Encyclopedia of Type Strains, Phase IV (KMG-IV): sequencing the most valuable type-strain genomes for metagenomic binning, comparative biology and taxonomic classification.</title>
        <authorList>
            <person name="Goeker M."/>
        </authorList>
    </citation>
    <scope>NUCLEOTIDE SEQUENCE [LARGE SCALE GENOMIC DNA]</scope>
    <source>
        <strain evidence="6 7">DSM 11590</strain>
    </source>
</reference>
<comment type="similarity">
    <text evidence="1">Belongs to the LysR transcriptional regulatory family.</text>
</comment>
<dbReference type="InterPro" id="IPR005119">
    <property type="entry name" value="LysR_subst-bd"/>
</dbReference>
<dbReference type="CDD" id="cd08422">
    <property type="entry name" value="PBP2_CrgA_like"/>
    <property type="match status" value="1"/>
</dbReference>
<dbReference type="InterPro" id="IPR036388">
    <property type="entry name" value="WH-like_DNA-bd_sf"/>
</dbReference>
<evidence type="ECO:0000313" key="7">
    <source>
        <dbReference type="Proteomes" id="UP000544872"/>
    </source>
</evidence>
<dbReference type="Gene3D" id="1.10.10.10">
    <property type="entry name" value="Winged helix-like DNA-binding domain superfamily/Winged helix DNA-binding domain"/>
    <property type="match status" value="1"/>
</dbReference>
<protein>
    <submittedName>
        <fullName evidence="6">DNA-binding transcriptional LysR family regulator</fullName>
    </submittedName>
</protein>
<organism evidence="6 7">
    <name type="scientific">Novispirillum itersonii</name>
    <name type="common">Aquaspirillum itersonii</name>
    <dbReference type="NCBI Taxonomy" id="189"/>
    <lineage>
        <taxon>Bacteria</taxon>
        <taxon>Pseudomonadati</taxon>
        <taxon>Pseudomonadota</taxon>
        <taxon>Alphaproteobacteria</taxon>
        <taxon>Rhodospirillales</taxon>
        <taxon>Novispirillaceae</taxon>
        <taxon>Novispirillum</taxon>
    </lineage>
</organism>
<accession>A0A7W9ZFE0</accession>
<evidence type="ECO:0000256" key="2">
    <source>
        <dbReference type="ARBA" id="ARBA00023015"/>
    </source>
</evidence>
<evidence type="ECO:0000259" key="5">
    <source>
        <dbReference type="PROSITE" id="PS50931"/>
    </source>
</evidence>
<proteinExistence type="inferred from homology"/>
<evidence type="ECO:0000256" key="4">
    <source>
        <dbReference type="ARBA" id="ARBA00023163"/>
    </source>
</evidence>
<dbReference type="GO" id="GO:0003677">
    <property type="term" value="F:DNA binding"/>
    <property type="evidence" value="ECO:0007669"/>
    <property type="project" value="UniProtKB-KW"/>
</dbReference>
<dbReference type="PANTHER" id="PTHR30537:SF5">
    <property type="entry name" value="HTH-TYPE TRANSCRIPTIONAL ACTIVATOR TTDR-RELATED"/>
    <property type="match status" value="1"/>
</dbReference>
<name>A0A7W9ZFE0_NOVIT</name>
<dbReference type="Pfam" id="PF00126">
    <property type="entry name" value="HTH_1"/>
    <property type="match status" value="1"/>
</dbReference>
<dbReference type="FunFam" id="1.10.10.10:FF:000001">
    <property type="entry name" value="LysR family transcriptional regulator"/>
    <property type="match status" value="1"/>
</dbReference>
<dbReference type="SUPFAM" id="SSF53850">
    <property type="entry name" value="Periplasmic binding protein-like II"/>
    <property type="match status" value="1"/>
</dbReference>
<keyword evidence="2" id="KW-0805">Transcription regulation</keyword>
<dbReference type="PANTHER" id="PTHR30537">
    <property type="entry name" value="HTH-TYPE TRANSCRIPTIONAL REGULATOR"/>
    <property type="match status" value="1"/>
</dbReference>
<dbReference type="Gene3D" id="3.40.190.290">
    <property type="match status" value="1"/>
</dbReference>
<dbReference type="AlphaFoldDB" id="A0A7W9ZFE0"/>
<dbReference type="PROSITE" id="PS50931">
    <property type="entry name" value="HTH_LYSR"/>
    <property type="match status" value="1"/>
</dbReference>
<dbReference type="Pfam" id="PF03466">
    <property type="entry name" value="LysR_substrate"/>
    <property type="match status" value="1"/>
</dbReference>
<dbReference type="InterPro" id="IPR058163">
    <property type="entry name" value="LysR-type_TF_proteobact-type"/>
</dbReference>
<dbReference type="GO" id="GO:0003700">
    <property type="term" value="F:DNA-binding transcription factor activity"/>
    <property type="evidence" value="ECO:0007669"/>
    <property type="project" value="InterPro"/>
</dbReference>
<evidence type="ECO:0000256" key="3">
    <source>
        <dbReference type="ARBA" id="ARBA00023125"/>
    </source>
</evidence>
<keyword evidence="7" id="KW-1185">Reference proteome</keyword>
<dbReference type="FunFam" id="3.40.190.290:FF:000001">
    <property type="entry name" value="Transcriptional regulator, LysR family"/>
    <property type="match status" value="1"/>
</dbReference>
<evidence type="ECO:0000313" key="6">
    <source>
        <dbReference type="EMBL" id="MBB6210486.1"/>
    </source>
</evidence>
<sequence length="311" mass="33685">MQLETLSLFLRIVEKGGLAAAGRELGLSPSSVSERLAALERHYGAALLVRTTRAVTLTEEGRVLADGARRLLAEADDLAARIRLGADRLSGPVRLSAPMDFGRRHLVPLLDAFGQDHPEVTFDLHLSDSHVDLVAAGMDLAVRHGLLADSSLKVRPLGTARRVVCAAPSYLARHGVPQHPQDLAGHRCLLMRFGTVTEAVWPFRIGGRMERVPVPGHRIANDGDLIRRWCLDGQGIAYKSLFDVAGSLRDGSLTELLPLFSSGATALQLVYPATAAQPRRVRALVEFLTGRLTRHLAEDANTQSPPLPDHA</sequence>
<dbReference type="InterPro" id="IPR036390">
    <property type="entry name" value="WH_DNA-bd_sf"/>
</dbReference>
<feature type="domain" description="HTH lysR-type" evidence="5">
    <location>
        <begin position="1"/>
        <end position="58"/>
    </location>
</feature>
<dbReference type="EMBL" id="JACIIX010000006">
    <property type="protein sequence ID" value="MBB6210486.1"/>
    <property type="molecule type" value="Genomic_DNA"/>
</dbReference>
<dbReference type="InterPro" id="IPR000847">
    <property type="entry name" value="LysR_HTH_N"/>
</dbReference>
<keyword evidence="4" id="KW-0804">Transcription</keyword>
<keyword evidence="3 6" id="KW-0238">DNA-binding</keyword>
<dbReference type="SUPFAM" id="SSF46785">
    <property type="entry name" value="Winged helix' DNA-binding domain"/>
    <property type="match status" value="1"/>
</dbReference>